<keyword evidence="3" id="KW-1185">Reference proteome</keyword>
<feature type="region of interest" description="Disordered" evidence="1">
    <location>
        <begin position="31"/>
        <end position="51"/>
    </location>
</feature>
<dbReference type="Proteomes" id="UP000807769">
    <property type="component" value="Unassembled WGS sequence"/>
</dbReference>
<protein>
    <submittedName>
        <fullName evidence="2">Uncharacterized protein</fullName>
    </submittedName>
</protein>
<sequence length="51" mass="5707">MLRGKWAHLKFESESGLGAVFQTCSTLRNYHDDSSDNHCRSRDCASDSGDD</sequence>
<gene>
    <name evidence="2" type="ORF">BJ212DRAFT_1394025</name>
</gene>
<dbReference type="EMBL" id="JABBWG010000058">
    <property type="protein sequence ID" value="KAG1804424.1"/>
    <property type="molecule type" value="Genomic_DNA"/>
</dbReference>
<comment type="caution">
    <text evidence="2">The sequence shown here is derived from an EMBL/GenBank/DDBJ whole genome shotgun (WGS) entry which is preliminary data.</text>
</comment>
<name>A0A9P7DW34_9AGAM</name>
<reference evidence="2" key="1">
    <citation type="journal article" date="2020" name="New Phytol.">
        <title>Comparative genomics reveals dynamic genome evolution in host specialist ectomycorrhizal fungi.</title>
        <authorList>
            <person name="Lofgren L.A."/>
            <person name="Nguyen N.H."/>
            <person name="Vilgalys R."/>
            <person name="Ruytinx J."/>
            <person name="Liao H.L."/>
            <person name="Branco S."/>
            <person name="Kuo A."/>
            <person name="LaButti K."/>
            <person name="Lipzen A."/>
            <person name="Andreopoulos W."/>
            <person name="Pangilinan J."/>
            <person name="Riley R."/>
            <person name="Hundley H."/>
            <person name="Na H."/>
            <person name="Barry K."/>
            <person name="Grigoriev I.V."/>
            <person name="Stajich J.E."/>
            <person name="Kennedy P.G."/>
        </authorList>
    </citation>
    <scope>NUCLEOTIDE SEQUENCE</scope>
    <source>
        <strain evidence="2">MN1</strain>
    </source>
</reference>
<evidence type="ECO:0000256" key="1">
    <source>
        <dbReference type="SAM" id="MobiDB-lite"/>
    </source>
</evidence>
<dbReference type="GeneID" id="64631147"/>
<accession>A0A9P7DW34</accession>
<evidence type="ECO:0000313" key="3">
    <source>
        <dbReference type="Proteomes" id="UP000807769"/>
    </source>
</evidence>
<proteinExistence type="predicted"/>
<dbReference type="AlphaFoldDB" id="A0A9P7DW34"/>
<evidence type="ECO:0000313" key="2">
    <source>
        <dbReference type="EMBL" id="KAG1804424.1"/>
    </source>
</evidence>
<feature type="compositionally biased region" description="Basic and acidic residues" evidence="1">
    <location>
        <begin position="31"/>
        <end position="45"/>
    </location>
</feature>
<dbReference type="RefSeq" id="XP_041186936.1">
    <property type="nucleotide sequence ID" value="XM_041337131.1"/>
</dbReference>
<organism evidence="2 3">
    <name type="scientific">Suillus subaureus</name>
    <dbReference type="NCBI Taxonomy" id="48587"/>
    <lineage>
        <taxon>Eukaryota</taxon>
        <taxon>Fungi</taxon>
        <taxon>Dikarya</taxon>
        <taxon>Basidiomycota</taxon>
        <taxon>Agaricomycotina</taxon>
        <taxon>Agaricomycetes</taxon>
        <taxon>Agaricomycetidae</taxon>
        <taxon>Boletales</taxon>
        <taxon>Suillineae</taxon>
        <taxon>Suillaceae</taxon>
        <taxon>Suillus</taxon>
    </lineage>
</organism>